<dbReference type="Pfam" id="PF01084">
    <property type="entry name" value="Ribosomal_S18"/>
    <property type="match status" value="1"/>
</dbReference>
<dbReference type="NCBIfam" id="TIGR00165">
    <property type="entry name" value="S18"/>
    <property type="match status" value="1"/>
</dbReference>
<keyword evidence="5" id="KW-1185">Reference proteome</keyword>
<keyword evidence="3" id="KW-0687">Ribonucleoprotein</keyword>
<dbReference type="Gene3D" id="4.10.640.10">
    <property type="entry name" value="Ribosomal protein S18"/>
    <property type="match status" value="1"/>
</dbReference>
<dbReference type="GO" id="GO:0070181">
    <property type="term" value="F:small ribosomal subunit rRNA binding"/>
    <property type="evidence" value="ECO:0007669"/>
    <property type="project" value="TreeGrafter"/>
</dbReference>
<evidence type="ECO:0000256" key="3">
    <source>
        <dbReference type="ARBA" id="ARBA00023274"/>
    </source>
</evidence>
<dbReference type="EMBL" id="JYDP01000129">
    <property type="protein sequence ID" value="KRZ05879.1"/>
    <property type="molecule type" value="Genomic_DNA"/>
</dbReference>
<dbReference type="STRING" id="268475.A0A0V1H5L6"/>
<dbReference type="InterPro" id="IPR036870">
    <property type="entry name" value="Ribosomal_bS18_sf"/>
</dbReference>
<dbReference type="GO" id="GO:0003735">
    <property type="term" value="F:structural constituent of ribosome"/>
    <property type="evidence" value="ECO:0007669"/>
    <property type="project" value="InterPro"/>
</dbReference>
<dbReference type="SUPFAM" id="SSF46911">
    <property type="entry name" value="Ribosomal protein S18"/>
    <property type="match status" value="1"/>
</dbReference>
<evidence type="ECO:0000313" key="5">
    <source>
        <dbReference type="Proteomes" id="UP000055024"/>
    </source>
</evidence>
<comment type="caution">
    <text evidence="4">The sequence shown here is derived from an EMBL/GenBank/DDBJ whole genome shotgun (WGS) entry which is preliminary data.</text>
</comment>
<dbReference type="PANTHER" id="PTHR13479">
    <property type="entry name" value="30S RIBOSOMAL PROTEIN S18"/>
    <property type="match status" value="1"/>
</dbReference>
<name>A0A0V1H5L6_9BILA</name>
<evidence type="ECO:0000256" key="2">
    <source>
        <dbReference type="ARBA" id="ARBA00022980"/>
    </source>
</evidence>
<dbReference type="AlphaFoldDB" id="A0A0V1H5L6"/>
<reference evidence="4 5" key="1">
    <citation type="submission" date="2015-01" db="EMBL/GenBank/DDBJ databases">
        <title>Evolution of Trichinella species and genotypes.</title>
        <authorList>
            <person name="Korhonen P.K."/>
            <person name="Edoardo P."/>
            <person name="Giuseppe L.R."/>
            <person name="Gasser R.B."/>
        </authorList>
    </citation>
    <scope>NUCLEOTIDE SEQUENCE [LARGE SCALE GENOMIC DNA]</scope>
    <source>
        <strain evidence="4">ISS1029</strain>
    </source>
</reference>
<proteinExistence type="inferred from homology"/>
<dbReference type="GO" id="GO:0005763">
    <property type="term" value="C:mitochondrial small ribosomal subunit"/>
    <property type="evidence" value="ECO:0007669"/>
    <property type="project" value="TreeGrafter"/>
</dbReference>
<gene>
    <name evidence="4" type="primary">Mrps18c</name>
    <name evidence="4" type="ORF">T11_441</name>
</gene>
<dbReference type="InterPro" id="IPR001648">
    <property type="entry name" value="Ribosomal_bS18"/>
</dbReference>
<sequence>MFSGILAGGISPSRWISRRFIRGREAFKYIPLQKDDKPLEDVQKDPYEKEKEKCLLCRLGVELDYKNVRLLSQFLSSFTGRLYDKHITGLCEYQQRRLHEAIATARKAGLMPVFVKDARFLKDPRLFDPMRPKRPNPY</sequence>
<dbReference type="Proteomes" id="UP000055024">
    <property type="component" value="Unassembled WGS sequence"/>
</dbReference>
<accession>A0A0V1H5L6</accession>
<protein>
    <submittedName>
        <fullName evidence="4">28S ribosomal protein S18c, mitochondrial</fullName>
    </submittedName>
</protein>
<keyword evidence="2 4" id="KW-0689">Ribosomal protein</keyword>
<dbReference type="PANTHER" id="PTHR13479:SF40">
    <property type="entry name" value="SMALL RIBOSOMAL SUBUNIT PROTEIN BS18M"/>
    <property type="match status" value="1"/>
</dbReference>
<dbReference type="GO" id="GO:0032543">
    <property type="term" value="P:mitochondrial translation"/>
    <property type="evidence" value="ECO:0007669"/>
    <property type="project" value="TreeGrafter"/>
</dbReference>
<evidence type="ECO:0000313" key="4">
    <source>
        <dbReference type="EMBL" id="KRZ05879.1"/>
    </source>
</evidence>
<dbReference type="OrthoDB" id="10066799at2759"/>
<evidence type="ECO:0000256" key="1">
    <source>
        <dbReference type="ARBA" id="ARBA00005589"/>
    </source>
</evidence>
<comment type="similarity">
    <text evidence="1">Belongs to the bacterial ribosomal protein bS18 family.</text>
</comment>
<organism evidence="4 5">
    <name type="scientific">Trichinella zimbabwensis</name>
    <dbReference type="NCBI Taxonomy" id="268475"/>
    <lineage>
        <taxon>Eukaryota</taxon>
        <taxon>Metazoa</taxon>
        <taxon>Ecdysozoa</taxon>
        <taxon>Nematoda</taxon>
        <taxon>Enoplea</taxon>
        <taxon>Dorylaimia</taxon>
        <taxon>Trichinellida</taxon>
        <taxon>Trichinellidae</taxon>
        <taxon>Trichinella</taxon>
    </lineage>
</organism>